<feature type="region of interest" description="Disordered" evidence="1">
    <location>
        <begin position="83"/>
        <end position="104"/>
    </location>
</feature>
<name>A0A2I0XJ23_9ASPA</name>
<keyword evidence="3" id="KW-1185">Reference proteome</keyword>
<evidence type="ECO:0000256" key="1">
    <source>
        <dbReference type="SAM" id="MobiDB-lite"/>
    </source>
</evidence>
<proteinExistence type="predicted"/>
<reference evidence="2 3" key="1">
    <citation type="journal article" date="2016" name="Sci. Rep.">
        <title>The Dendrobium catenatum Lindl. genome sequence provides insights into polysaccharide synthase, floral development and adaptive evolution.</title>
        <authorList>
            <person name="Zhang G.Q."/>
            <person name="Xu Q."/>
            <person name="Bian C."/>
            <person name="Tsai W.C."/>
            <person name="Yeh C.M."/>
            <person name="Liu K.W."/>
            <person name="Yoshida K."/>
            <person name="Zhang L.S."/>
            <person name="Chang S.B."/>
            <person name="Chen F."/>
            <person name="Shi Y."/>
            <person name="Su Y.Y."/>
            <person name="Zhang Y.Q."/>
            <person name="Chen L.J."/>
            <person name="Yin Y."/>
            <person name="Lin M."/>
            <person name="Huang H."/>
            <person name="Deng H."/>
            <person name="Wang Z.W."/>
            <person name="Zhu S.L."/>
            <person name="Zhao X."/>
            <person name="Deng C."/>
            <person name="Niu S.C."/>
            <person name="Huang J."/>
            <person name="Wang M."/>
            <person name="Liu G.H."/>
            <person name="Yang H.J."/>
            <person name="Xiao X.J."/>
            <person name="Hsiao Y.Y."/>
            <person name="Wu W.L."/>
            <person name="Chen Y.Y."/>
            <person name="Mitsuda N."/>
            <person name="Ohme-Takagi M."/>
            <person name="Luo Y.B."/>
            <person name="Van de Peer Y."/>
            <person name="Liu Z.J."/>
        </authorList>
    </citation>
    <scope>NUCLEOTIDE SEQUENCE [LARGE SCALE GENOMIC DNA]</scope>
    <source>
        <tissue evidence="2">The whole plant</tissue>
    </source>
</reference>
<sequence>MKEEYTPAYIAGVQELFCGSWVCGLCAEAVKENMKRLPPSPASAELRRALDSHMEFCKKFNGTTRLNPKLSFAGAMREIARKSSLHRSSGGRGGGGIARTRSCGPFMDVKFDSNV</sequence>
<dbReference type="AlphaFoldDB" id="A0A2I0XJ23"/>
<dbReference type="InterPro" id="IPR012876">
    <property type="entry name" value="DUF1677_pln"/>
</dbReference>
<organism evidence="2 3">
    <name type="scientific">Dendrobium catenatum</name>
    <dbReference type="NCBI Taxonomy" id="906689"/>
    <lineage>
        <taxon>Eukaryota</taxon>
        <taxon>Viridiplantae</taxon>
        <taxon>Streptophyta</taxon>
        <taxon>Embryophyta</taxon>
        <taxon>Tracheophyta</taxon>
        <taxon>Spermatophyta</taxon>
        <taxon>Magnoliopsida</taxon>
        <taxon>Liliopsida</taxon>
        <taxon>Asparagales</taxon>
        <taxon>Orchidaceae</taxon>
        <taxon>Epidendroideae</taxon>
        <taxon>Malaxideae</taxon>
        <taxon>Dendrobiinae</taxon>
        <taxon>Dendrobium</taxon>
    </lineage>
</organism>
<protein>
    <submittedName>
        <fullName evidence="2">Uncharacterized protein</fullName>
    </submittedName>
</protein>
<dbReference type="PANTHER" id="PTHR33108">
    <property type="entry name" value="OS01G0745000 PROTEIN"/>
    <property type="match status" value="1"/>
</dbReference>
<reference evidence="2 3" key="2">
    <citation type="journal article" date="2017" name="Nature">
        <title>The Apostasia genome and the evolution of orchids.</title>
        <authorList>
            <person name="Zhang G.Q."/>
            <person name="Liu K.W."/>
            <person name="Li Z."/>
            <person name="Lohaus R."/>
            <person name="Hsiao Y.Y."/>
            <person name="Niu S.C."/>
            <person name="Wang J.Y."/>
            <person name="Lin Y.C."/>
            <person name="Xu Q."/>
            <person name="Chen L.J."/>
            <person name="Yoshida K."/>
            <person name="Fujiwara S."/>
            <person name="Wang Z.W."/>
            <person name="Zhang Y.Q."/>
            <person name="Mitsuda N."/>
            <person name="Wang M."/>
            <person name="Liu G.H."/>
            <person name="Pecoraro L."/>
            <person name="Huang H.X."/>
            <person name="Xiao X.J."/>
            <person name="Lin M."/>
            <person name="Wu X.Y."/>
            <person name="Wu W.L."/>
            <person name="Chen Y.Y."/>
            <person name="Chang S.B."/>
            <person name="Sakamoto S."/>
            <person name="Ohme-Takagi M."/>
            <person name="Yagi M."/>
            <person name="Zeng S.J."/>
            <person name="Shen C.Y."/>
            <person name="Yeh C.M."/>
            <person name="Luo Y.B."/>
            <person name="Tsai W.C."/>
            <person name="Van de Peer Y."/>
            <person name="Liu Z.J."/>
        </authorList>
    </citation>
    <scope>NUCLEOTIDE SEQUENCE [LARGE SCALE GENOMIC DNA]</scope>
    <source>
        <tissue evidence="2">The whole plant</tissue>
    </source>
</reference>
<dbReference type="Proteomes" id="UP000233837">
    <property type="component" value="Unassembled WGS sequence"/>
</dbReference>
<evidence type="ECO:0000313" key="2">
    <source>
        <dbReference type="EMBL" id="PKU87912.1"/>
    </source>
</evidence>
<dbReference type="EMBL" id="KZ501830">
    <property type="protein sequence ID" value="PKU87912.1"/>
    <property type="molecule type" value="Genomic_DNA"/>
</dbReference>
<evidence type="ECO:0000313" key="3">
    <source>
        <dbReference type="Proteomes" id="UP000233837"/>
    </source>
</evidence>
<accession>A0A2I0XJ23</accession>
<dbReference type="Pfam" id="PF07911">
    <property type="entry name" value="DUF1677"/>
    <property type="match status" value="1"/>
</dbReference>
<dbReference type="PANTHER" id="PTHR33108:SF14">
    <property type="entry name" value="OS01G0745000 PROTEIN"/>
    <property type="match status" value="1"/>
</dbReference>
<gene>
    <name evidence="2" type="ORF">MA16_Dca007854</name>
</gene>